<feature type="transmembrane region" description="Helical" evidence="6">
    <location>
        <begin position="82"/>
        <end position="108"/>
    </location>
</feature>
<evidence type="ECO:0000256" key="2">
    <source>
        <dbReference type="ARBA" id="ARBA00022475"/>
    </source>
</evidence>
<dbReference type="RefSeq" id="WP_340345342.1">
    <property type="nucleotide sequence ID" value="NZ_JBBKZT010000013.1"/>
</dbReference>
<evidence type="ECO:0000313" key="8">
    <source>
        <dbReference type="EMBL" id="MEJ8850119.1"/>
    </source>
</evidence>
<keyword evidence="3 6" id="KW-0812">Transmembrane</keyword>
<keyword evidence="4 6" id="KW-1133">Transmembrane helix</keyword>
<feature type="domain" description="Major facilitator superfamily (MFS) profile" evidence="7">
    <location>
        <begin position="11"/>
        <end position="431"/>
    </location>
</feature>
<feature type="transmembrane region" description="Helical" evidence="6">
    <location>
        <begin position="278"/>
        <end position="307"/>
    </location>
</feature>
<evidence type="ECO:0000256" key="4">
    <source>
        <dbReference type="ARBA" id="ARBA00022989"/>
    </source>
</evidence>
<evidence type="ECO:0000256" key="5">
    <source>
        <dbReference type="ARBA" id="ARBA00023136"/>
    </source>
</evidence>
<keyword evidence="5 6" id="KW-0472">Membrane</keyword>
<evidence type="ECO:0000256" key="6">
    <source>
        <dbReference type="SAM" id="Phobius"/>
    </source>
</evidence>
<dbReference type="PANTHER" id="PTHR11662">
    <property type="entry name" value="SOLUTE CARRIER FAMILY 17"/>
    <property type="match status" value="1"/>
</dbReference>
<dbReference type="CDD" id="cd17319">
    <property type="entry name" value="MFS_ExuT_GudP_like"/>
    <property type="match status" value="1"/>
</dbReference>
<dbReference type="InterPro" id="IPR011701">
    <property type="entry name" value="MFS"/>
</dbReference>
<dbReference type="InterPro" id="IPR020846">
    <property type="entry name" value="MFS_dom"/>
</dbReference>
<dbReference type="Pfam" id="PF07690">
    <property type="entry name" value="MFS_1"/>
    <property type="match status" value="1"/>
</dbReference>
<protein>
    <submittedName>
        <fullName evidence="8">MFS transporter</fullName>
    </submittedName>
</protein>
<comment type="caution">
    <text evidence="8">The sequence shown here is derived from an EMBL/GenBank/DDBJ whole genome shotgun (WGS) entry which is preliminary data.</text>
</comment>
<feature type="transmembrane region" description="Helical" evidence="6">
    <location>
        <begin position="244"/>
        <end position="266"/>
    </location>
</feature>
<keyword evidence="9" id="KW-1185">Reference proteome</keyword>
<dbReference type="InterPro" id="IPR000849">
    <property type="entry name" value="Sugar_P_transporter"/>
</dbReference>
<keyword evidence="2" id="KW-1003">Cell membrane</keyword>
<feature type="transmembrane region" description="Helical" evidence="6">
    <location>
        <begin position="377"/>
        <end position="399"/>
    </location>
</feature>
<evidence type="ECO:0000259" key="7">
    <source>
        <dbReference type="PROSITE" id="PS50850"/>
    </source>
</evidence>
<evidence type="ECO:0000256" key="3">
    <source>
        <dbReference type="ARBA" id="ARBA00022692"/>
    </source>
</evidence>
<dbReference type="InterPro" id="IPR050382">
    <property type="entry name" value="MFS_Na/Anion_cotransporter"/>
</dbReference>
<feature type="transmembrane region" description="Helical" evidence="6">
    <location>
        <begin position="344"/>
        <end position="365"/>
    </location>
</feature>
<dbReference type="SUPFAM" id="SSF103473">
    <property type="entry name" value="MFS general substrate transporter"/>
    <property type="match status" value="1"/>
</dbReference>
<dbReference type="InterPro" id="IPR036259">
    <property type="entry name" value="MFS_trans_sf"/>
</dbReference>
<feature type="transmembrane region" description="Helical" evidence="6">
    <location>
        <begin position="165"/>
        <end position="185"/>
    </location>
</feature>
<feature type="transmembrane region" description="Helical" evidence="6">
    <location>
        <begin position="405"/>
        <end position="426"/>
    </location>
</feature>
<dbReference type="PIRSF" id="PIRSF002808">
    <property type="entry name" value="Hexose_phosphate_transp"/>
    <property type="match status" value="1"/>
</dbReference>
<dbReference type="Proteomes" id="UP001385892">
    <property type="component" value="Unassembled WGS sequence"/>
</dbReference>
<feature type="transmembrane region" description="Helical" evidence="6">
    <location>
        <begin position="50"/>
        <end position="70"/>
    </location>
</feature>
<accession>A0ABU8WRT2</accession>
<dbReference type="Gene3D" id="1.20.1250.20">
    <property type="entry name" value="MFS general substrate transporter like domains"/>
    <property type="match status" value="2"/>
</dbReference>
<comment type="subcellular location">
    <subcellularLocation>
        <location evidence="1">Cell membrane</location>
        <topology evidence="1">Multi-pass membrane protein</topology>
    </subcellularLocation>
</comment>
<name>A0ABU8WRT2_9BURK</name>
<proteinExistence type="predicted"/>
<feature type="transmembrane region" description="Helical" evidence="6">
    <location>
        <begin position="319"/>
        <end position="338"/>
    </location>
</feature>
<dbReference type="EMBL" id="JBBKZT010000013">
    <property type="protein sequence ID" value="MEJ8850119.1"/>
    <property type="molecule type" value="Genomic_DNA"/>
</dbReference>
<dbReference type="PANTHER" id="PTHR11662:SF399">
    <property type="entry name" value="FI19708P1-RELATED"/>
    <property type="match status" value="1"/>
</dbReference>
<evidence type="ECO:0000256" key="1">
    <source>
        <dbReference type="ARBA" id="ARBA00004651"/>
    </source>
</evidence>
<dbReference type="PROSITE" id="PS50850">
    <property type="entry name" value="MFS"/>
    <property type="match status" value="1"/>
</dbReference>
<reference evidence="8 9" key="1">
    <citation type="submission" date="2024-03" db="EMBL/GenBank/DDBJ databases">
        <title>Novel species of the genus Variovorax.</title>
        <authorList>
            <person name="Liu Q."/>
            <person name="Xin Y.-H."/>
        </authorList>
    </citation>
    <scope>NUCLEOTIDE SEQUENCE [LARGE SCALE GENOMIC DNA]</scope>
    <source>
        <strain evidence="8 9">KACC 18900</strain>
    </source>
</reference>
<gene>
    <name evidence="8" type="ORF">WKW82_25975</name>
</gene>
<organism evidence="8 9">
    <name type="scientific">Variovorax rhizosphaerae</name>
    <dbReference type="NCBI Taxonomy" id="1836200"/>
    <lineage>
        <taxon>Bacteria</taxon>
        <taxon>Pseudomonadati</taxon>
        <taxon>Pseudomonadota</taxon>
        <taxon>Betaproteobacteria</taxon>
        <taxon>Burkholderiales</taxon>
        <taxon>Comamonadaceae</taxon>
        <taxon>Variovorax</taxon>
    </lineage>
</organism>
<sequence>MYFRNHQRYFILALITIVLAFSTGDRATLSVAGAGMSKELGLTPVQMGWLFSSFAWAYVLAHIPAGWLVDKLGAKRTVIGGLVLWSLCTMFMGAAGWFASAFAALLVLRFLLGTFEAPVGPASARVIAAWFPAAERGMAGAIFNSAQYVSLAFFTPLMGWLDHKFGWEHVFSVMGGLGLLLALLWSRTYHVPTEHPKLTKDEFELMRAGGALVELPASGTGGTAKAVAKDPNAPGILDLFRSRMLSGIFLAQYCITAITWFFVSWFPTYLVKERGMTILTAGFVASIPAIAGFLGGVSTGFISDWLLKRTGSLTIARKVPTTIGLLLTAAMIGCNYVESDALVIALMSLAFFGKGFGSLGWTIVADTAPRQMIGLTGGVFNAIGNTAGITTPVVIGYILSATGSFQGALVYVGLHGMVAVASYWLIVGRIERFEIKPRVPADLIKVASVQG</sequence>
<evidence type="ECO:0000313" key="9">
    <source>
        <dbReference type="Proteomes" id="UP001385892"/>
    </source>
</evidence>